<dbReference type="Gene3D" id="3.30.230.30">
    <property type="entry name" value="Impact, N-terminal domain"/>
    <property type="match status" value="1"/>
</dbReference>
<feature type="domain" description="UPF0029" evidence="3">
    <location>
        <begin position="140"/>
        <end position="195"/>
    </location>
</feature>
<dbReference type="NCBIfam" id="TIGR00257">
    <property type="entry name" value="IMPACT_YIGZ"/>
    <property type="match status" value="1"/>
</dbReference>
<dbReference type="RefSeq" id="WP_177976646.1">
    <property type="nucleotide sequence ID" value="NZ_JAJEPU010000062.1"/>
</dbReference>
<organism evidence="4 5">
    <name type="scientific">Brotaphodocola catenula</name>
    <dbReference type="NCBI Taxonomy" id="2885361"/>
    <lineage>
        <taxon>Bacteria</taxon>
        <taxon>Bacillati</taxon>
        <taxon>Bacillota</taxon>
        <taxon>Clostridia</taxon>
        <taxon>Lachnospirales</taxon>
        <taxon>Lachnospiraceae</taxon>
        <taxon>Brotaphodocola</taxon>
    </lineage>
</organism>
<dbReference type="InterPro" id="IPR020569">
    <property type="entry name" value="UPF0029_Impact_CS"/>
</dbReference>
<comment type="caution">
    <text evidence="4">The sequence shown here is derived from an EMBL/GenBank/DDBJ whole genome shotgun (WGS) entry which is preliminary data.</text>
</comment>
<protein>
    <submittedName>
        <fullName evidence="4">YigZ family protein</fullName>
    </submittedName>
</protein>
<dbReference type="SUPFAM" id="SSF54211">
    <property type="entry name" value="Ribosomal protein S5 domain 2-like"/>
    <property type="match status" value="1"/>
</dbReference>
<dbReference type="InterPro" id="IPR015796">
    <property type="entry name" value="Impact_YigZ-like"/>
</dbReference>
<dbReference type="SUPFAM" id="SSF54980">
    <property type="entry name" value="EF-G C-terminal domain-like"/>
    <property type="match status" value="1"/>
</dbReference>
<sequence length="218" mass="24276">MPQQYKILYRGGEGEIVEKKSRFIATTRPVKSEEEAIAFIEEMKKKYWDARHNCSAYVIGERGQVQRCSDDGEPSQTAGRPMLDVLLGEEVRNICVVVTRYFGGTLLGTGGLVRAYSSAVQEGLKNSAVVEKCLGDRILIHTDYNGVGKLQYVAGQMGLTILDTQYTDQVDMTFMVPVDQTGSFLSQVTEKTAGRAQIEREGTLYYGMLDGEMILFED</sequence>
<evidence type="ECO:0000259" key="2">
    <source>
        <dbReference type="Pfam" id="PF01205"/>
    </source>
</evidence>
<dbReference type="Gene3D" id="3.30.70.240">
    <property type="match status" value="1"/>
</dbReference>
<dbReference type="InterPro" id="IPR020568">
    <property type="entry name" value="Ribosomal_Su5_D2-typ_SF"/>
</dbReference>
<comment type="similarity">
    <text evidence="1">Belongs to the IMPACT family.</text>
</comment>
<evidence type="ECO:0000313" key="4">
    <source>
        <dbReference type="EMBL" id="MCC2165903.1"/>
    </source>
</evidence>
<evidence type="ECO:0000313" key="5">
    <source>
        <dbReference type="Proteomes" id="UP001198962"/>
    </source>
</evidence>
<accession>A0AAE3DMA3</accession>
<dbReference type="InterPro" id="IPR023582">
    <property type="entry name" value="Impact"/>
</dbReference>
<proteinExistence type="inferred from homology"/>
<evidence type="ECO:0000259" key="3">
    <source>
        <dbReference type="Pfam" id="PF09186"/>
    </source>
</evidence>
<dbReference type="InterPro" id="IPR001498">
    <property type="entry name" value="Impact_N"/>
</dbReference>
<reference evidence="4" key="1">
    <citation type="submission" date="2021-10" db="EMBL/GenBank/DDBJ databases">
        <title>Anaerobic single-cell dispensing facilitates the cultivation of human gut bacteria.</title>
        <authorList>
            <person name="Afrizal A."/>
        </authorList>
    </citation>
    <scope>NUCLEOTIDE SEQUENCE</scope>
    <source>
        <strain evidence="4">CLA-AA-H274</strain>
    </source>
</reference>
<evidence type="ECO:0000256" key="1">
    <source>
        <dbReference type="ARBA" id="ARBA00007665"/>
    </source>
</evidence>
<dbReference type="Proteomes" id="UP001198962">
    <property type="component" value="Unassembled WGS sequence"/>
</dbReference>
<gene>
    <name evidence="4" type="ORF">LKD32_13665</name>
</gene>
<dbReference type="GO" id="GO:0006446">
    <property type="term" value="P:regulation of translational initiation"/>
    <property type="evidence" value="ECO:0007669"/>
    <property type="project" value="TreeGrafter"/>
</dbReference>
<feature type="domain" description="Impact N-terminal" evidence="2">
    <location>
        <begin position="19"/>
        <end position="123"/>
    </location>
</feature>
<dbReference type="GO" id="GO:0005737">
    <property type="term" value="C:cytoplasm"/>
    <property type="evidence" value="ECO:0007669"/>
    <property type="project" value="TreeGrafter"/>
</dbReference>
<dbReference type="Pfam" id="PF09186">
    <property type="entry name" value="DUF1949"/>
    <property type="match status" value="1"/>
</dbReference>
<dbReference type="PROSITE" id="PS00910">
    <property type="entry name" value="UPF0029"/>
    <property type="match status" value="1"/>
</dbReference>
<dbReference type="PANTHER" id="PTHR16301">
    <property type="entry name" value="IMPACT-RELATED"/>
    <property type="match status" value="1"/>
</dbReference>
<dbReference type="PANTHER" id="PTHR16301:SF20">
    <property type="entry name" value="IMPACT FAMILY MEMBER YIGZ"/>
    <property type="match status" value="1"/>
</dbReference>
<dbReference type="InterPro" id="IPR035647">
    <property type="entry name" value="EFG_III/V"/>
</dbReference>
<dbReference type="InterPro" id="IPR036956">
    <property type="entry name" value="Impact_N_sf"/>
</dbReference>
<keyword evidence="5" id="KW-1185">Reference proteome</keyword>
<dbReference type="AlphaFoldDB" id="A0AAE3DMA3"/>
<name>A0AAE3DMA3_9FIRM</name>
<dbReference type="EMBL" id="JAJEPU010000062">
    <property type="protein sequence ID" value="MCC2165903.1"/>
    <property type="molecule type" value="Genomic_DNA"/>
</dbReference>
<dbReference type="Pfam" id="PF01205">
    <property type="entry name" value="Impact_N"/>
    <property type="match status" value="1"/>
</dbReference>
<dbReference type="InterPro" id="IPR015269">
    <property type="entry name" value="UPF0029_Impact_C"/>
</dbReference>